<comment type="caution">
    <text evidence="3">The sequence shown here is derived from an EMBL/GenBank/DDBJ whole genome shotgun (WGS) entry which is preliminary data.</text>
</comment>
<dbReference type="InterPro" id="IPR036465">
    <property type="entry name" value="vWFA_dom_sf"/>
</dbReference>
<dbReference type="Gene3D" id="2.60.40.10">
    <property type="entry name" value="Immunoglobulins"/>
    <property type="match status" value="1"/>
</dbReference>
<dbReference type="InterPro" id="IPR013783">
    <property type="entry name" value="Ig-like_fold"/>
</dbReference>
<dbReference type="SMART" id="SM00327">
    <property type="entry name" value="VWA"/>
    <property type="match status" value="1"/>
</dbReference>
<evidence type="ECO:0000313" key="4">
    <source>
        <dbReference type="Proteomes" id="UP001261871"/>
    </source>
</evidence>
<dbReference type="InterPro" id="IPR025667">
    <property type="entry name" value="SprB_repeat"/>
</dbReference>
<dbReference type="CDD" id="cd00198">
    <property type="entry name" value="vWFA"/>
    <property type="match status" value="1"/>
</dbReference>
<dbReference type="PROSITE" id="PS50234">
    <property type="entry name" value="VWFA"/>
    <property type="match status" value="1"/>
</dbReference>
<gene>
    <name evidence="3" type="ORF">J2W95_001095</name>
</gene>
<dbReference type="SUPFAM" id="SSF49478">
    <property type="entry name" value="Cna protein B-type domain"/>
    <property type="match status" value="1"/>
</dbReference>
<feature type="domain" description="VWFA" evidence="2">
    <location>
        <begin position="68"/>
        <end position="278"/>
    </location>
</feature>
<feature type="compositionally biased region" description="Polar residues" evidence="1">
    <location>
        <begin position="2578"/>
        <end position="2591"/>
    </location>
</feature>
<dbReference type="EMBL" id="JAVDTX010000002">
    <property type="protein sequence ID" value="MDR6844404.1"/>
    <property type="molecule type" value="Genomic_DNA"/>
</dbReference>
<dbReference type="Pfam" id="PF13519">
    <property type="entry name" value="VWA_2"/>
    <property type="match status" value="1"/>
</dbReference>
<feature type="region of interest" description="Disordered" evidence="1">
    <location>
        <begin position="2578"/>
        <end position="2599"/>
    </location>
</feature>
<dbReference type="RefSeq" id="WP_310004739.1">
    <property type="nucleotide sequence ID" value="NZ_JAVDTX010000002.1"/>
</dbReference>
<proteinExistence type="predicted"/>
<evidence type="ECO:0000313" key="3">
    <source>
        <dbReference type="EMBL" id="MDR6844404.1"/>
    </source>
</evidence>
<evidence type="ECO:0000256" key="1">
    <source>
        <dbReference type="SAM" id="MobiDB-lite"/>
    </source>
</evidence>
<organism evidence="3 4">
    <name type="scientific">Flavobacterium granuli</name>
    <dbReference type="NCBI Taxonomy" id="280093"/>
    <lineage>
        <taxon>Bacteria</taxon>
        <taxon>Pseudomonadati</taxon>
        <taxon>Bacteroidota</taxon>
        <taxon>Flavobacteriia</taxon>
        <taxon>Flavobacteriales</taxon>
        <taxon>Flavobacteriaceae</taxon>
        <taxon>Flavobacterium</taxon>
    </lineage>
</organism>
<dbReference type="Pfam" id="PF24346">
    <property type="entry name" value="DUF7507"/>
    <property type="match status" value="3"/>
</dbReference>
<accession>A0ABU1S047</accession>
<dbReference type="Gene3D" id="2.60.40.740">
    <property type="match status" value="13"/>
</dbReference>
<dbReference type="InterPro" id="IPR055354">
    <property type="entry name" value="DUF7507"/>
</dbReference>
<dbReference type="SUPFAM" id="SSF53300">
    <property type="entry name" value="vWA-like"/>
    <property type="match status" value="1"/>
</dbReference>
<reference evidence="3 4" key="1">
    <citation type="submission" date="2023-07" db="EMBL/GenBank/DDBJ databases">
        <title>Sorghum-associated microbial communities from plants grown in Nebraska, USA.</title>
        <authorList>
            <person name="Schachtman D."/>
        </authorList>
    </citation>
    <scope>NUCLEOTIDE SEQUENCE [LARGE SCALE GENOMIC DNA]</scope>
    <source>
        <strain evidence="3 4">BE124</strain>
    </source>
</reference>
<keyword evidence="4" id="KW-1185">Reference proteome</keyword>
<evidence type="ECO:0000259" key="2">
    <source>
        <dbReference type="PROSITE" id="PS50234"/>
    </source>
</evidence>
<dbReference type="Pfam" id="PF13585">
    <property type="entry name" value="CHU_C"/>
    <property type="match status" value="1"/>
</dbReference>
<dbReference type="InterPro" id="IPR002035">
    <property type="entry name" value="VWF_A"/>
</dbReference>
<dbReference type="InterPro" id="IPR047589">
    <property type="entry name" value="DUF11_rpt"/>
</dbReference>
<dbReference type="Pfam" id="PF13573">
    <property type="entry name" value="SprB"/>
    <property type="match status" value="19"/>
</dbReference>
<dbReference type="NCBIfam" id="TIGR01451">
    <property type="entry name" value="B_ant_repeat"/>
    <property type="match status" value="3"/>
</dbReference>
<dbReference type="Gene3D" id="3.40.50.410">
    <property type="entry name" value="von Willebrand factor, type A domain"/>
    <property type="match status" value="1"/>
</dbReference>
<dbReference type="PROSITE" id="PS51257">
    <property type="entry name" value="PROKAR_LIPOPROTEIN"/>
    <property type="match status" value="1"/>
</dbReference>
<name>A0ABU1S047_9FLAO</name>
<sequence length="2921" mass="304722">MKKTLHFSNNIQNIKKGLFLILFIFSCLLGSSQTITPTKTVTVRPGVCGKIDVELKIQGTNPVSRPLEVVLVIDVSGSMDDDIQNDSKNPLEHAQDAAIDFINQVFLPANNPTTKNKIAIVTYGNNGVIVKNLLPSANKQELINAINALNANGSTNIEGGIKKASEELNANGTFDCITSRSIILLTDGVANRNNASGDNCTNGQNGTCIQSAIIAAQAAKTTTKPSGDYNNQIFSVGLFGAISGTDQINAQYTLDNIQTAGKYYTETAADLTTIYTSISTQLSWVAQQITGTPFGKETVSNDFTIGAVTPSKGTASVSGQVISWNIDFLNVETITLKYELTPKSNVCGTKTVNTASRLDYKNSSCTNTFLDISTPSTNVPCPSVNLTSQTNVDCFGASTGTITVSNATGGTSPYIYAWKKNGLAYATNTQNLTGLGYGTYTLIATDANGCASSELSVTITQPTSALTVTKASQTDVLCYGEATGAISITASGGTGAYKYDWNDLVGTNDIEDRTGLAAGTYTVIVKDANGCSSNELSVTITQPASAVTVVKNSKTDILCYGESTGSISITASGGTGTYTYDWDDLAGTNNIEDRTGLAAGTYTVTVKDANGCSTAALSVTITQPASAVTVVKSSQTDVLCYGASTGAIDITASGGTGDYTYDWGDLAGTNNSEDRTGLPIGTYTVTVKDENGCASSELSVTITQPTSALTVAKASQTDVLCYGEATGAISITASGGTGAYKYDWNDLVGTNDIEDRTGLAAGTYTVIVKDANGCSSNELSVTITQPASAVTVVKNSKTDILCYEESTGSISITASGGTGTYTYDWDDLAGTNNIEDRTGLAAGTYTVTVKDANGCSTAALSVTITQPASAVTVVKSSQTDVLCYGASTGAIDITASGGTGDYSYDWSDLAGTNNSEDRTGLPIGTYTVTVKDENGCSTAALSVTITQPASAISVVKTSKTDVLCYGESTGAIDITASGGTGDYTYDWADLAGTNNIEDRTGLPAGMYTVTVKDENGCSTEALSVTITQPQATLTCSITQDKAVSSNGLSDGQATVTPLGGSGGYSFLWDDGETTQQATALNAGSHTVTVTDSNGCKTTCEITITQPNVLSCSVTQNAPAKCYGDSNGVATVTAIGGNGEYTYLWDNGETTQQAVGLSAGSHTVTATDKLGYKTTCNVTIGQPEAALTCSIVQDKAISSNGLSDGQATVTSIGGNGGYSYLWDNGETTQQAVGLNVGLHSVTVTDSKGCETACEITITQPEVLSCSVVQDDPAKCYGESNGVATVTAIGGNGEYTYLWDNGETTQQAVGLSAGSHTVTVTDKLGYKTTCNVTIGQPEAALTCSIVQDKAVSSNGLSDGQATVTPIGGNGGYSYLWDNGETTQQAVSLSAGSHSVTVTDSKGCKTTCEITITQPDIFSCSVVQDDPTKCYGDSNGVATVTAIGGNGEYTYLWDNGETTQQAVDLSAGSHTVTVTDKLGYKTTCNVTIGQPEAALTCSIVQDKAVSSNGLSDGQATVTPIGGNGSYSYLWDNGETTQQAVSLSAGSHSVTVTDSKGCKTTCEITITQPDIFSCSVVQDDPTKCYGDSNGVATVTAIGGNGEYTYLWDNGETTQQAVGLSAGSHTVTVTDKLGYKTTCNVTIGQPEAALTCSIIQNKAVTSNGLSDGQATVAPVGGNGGYSYLWDNGETTQQAVGLNAGLHSVTVTDSKGCKTTCEITITQPEVLSCSVVQDAPAKCYGDSNGVATVTAIGGNGEYTYLWDNGETTQQAVSLSAGSHSVTITDKLGYKTTCNVTIGQPEAALSALAVIINNNNCVACSNGSIDLTVSGGTAPYKFLWSNGATSEDISSLPNGTYSVVIIDSKGCKVNYSYVISESSINITKDATYVDSNQDGITNVGDTVTYNFVVTNTGSVELTNVTVTDNNATITGGPIATLAVGASDSTTFSGSHVITQEDINTGYVYNLATATAKDPEDKPVTDTSSDPTPCTTCPINPECPDCTITPLTQSPSINITKDGTYVDSNLDGITNVGDVVTYNFVVTNTGNVTLTDVTVTDNNATITGGPITTLAVGATDTTTFSGSHVITQEDINTGYVYNLATVTSKDPNGNPVTDTSSDSTPCTTCPIDPECPDCTITPLTQSPGLSVIKTATTTSYSVVGDVINYTIIVKNTGNTTLHQIIVKDPLTGLDTTIDVLASGASSEYTQSYTVTQEDLNEGSVTNVVTADGLTPNNTPISSTDEEIVNERANPIDAVDDTAGPIDGINGASNVLNVFNNDTLNAIAVNPVDVTLTLVTPDATGYMTMNTDGSIDLKDGTPAGTYTLVYQICENANSGNCDTATVTITVICNNATKIAGTIFNAGTNTPLANVPVNLIPQGTTTGPILIRITNAQGYYNFTGMIPGDYLVQVQDANLNSAYQLYPVDSSLFFTTLENCIYQAHNFGYDKSDLPVLGDFVWYDTNNNGIQDEWFDANNDNLVTQNIPDANGSFDYSKWEWIDLNGDGSYQGPLNVGELNAAGFGNAKSSNIFVTGPNNYSDSVIIGIQGFWRNRPAAGAFGDYNVELKMDANLIAQSSAMSATGLVKILPSTSKNGNSPKTGKPSSFEVCGPTNTNPQTAAVTADNQVHLDIDFGISCKMFANIQPTPDQFSVTQCSIGDAIRNALSNDLLDGSITDITKFKFKLLTAIGQNIVIDDNGNVTLTNGVAVGQYVFEYQVCEVANPTNCGTSTITINVAGIDPITITSPAFCNADTTPINLTNLLPQGVQTGGTWVDTDNTGALNGNILNAFGLPVNTYHFEYKITGDCPRSLTLIVPINDDCKVLPCKTIIVHNAFSANEDGRNDYFQIENLENNDCYRNIRVEVFNRWGVLVFEKDNYNNEGNAFRGRSEGRTTINKNEGLPTGTYFYIISYDTVDGLGNTQNIKKDGFLYLVK</sequence>
<dbReference type="Proteomes" id="UP001261871">
    <property type="component" value="Unassembled WGS sequence"/>
</dbReference>
<protein>
    <submittedName>
        <fullName evidence="3">Gliding motility-associated-like protein/uncharacterized repeat protein (TIGR01451 family)</fullName>
    </submittedName>
</protein>